<accession>A0A6J7N4S1</accession>
<organism evidence="1">
    <name type="scientific">freshwater metagenome</name>
    <dbReference type="NCBI Taxonomy" id="449393"/>
    <lineage>
        <taxon>unclassified sequences</taxon>
        <taxon>metagenomes</taxon>
        <taxon>ecological metagenomes</taxon>
    </lineage>
</organism>
<reference evidence="1" key="1">
    <citation type="submission" date="2020-05" db="EMBL/GenBank/DDBJ databases">
        <authorList>
            <person name="Chiriac C."/>
            <person name="Salcher M."/>
            <person name="Ghai R."/>
            <person name="Kavagutti S V."/>
        </authorList>
    </citation>
    <scope>NUCLEOTIDE SEQUENCE</scope>
</reference>
<proteinExistence type="predicted"/>
<evidence type="ECO:0000313" key="1">
    <source>
        <dbReference type="EMBL" id="CAB4988186.1"/>
    </source>
</evidence>
<dbReference type="AlphaFoldDB" id="A0A6J7N4S1"/>
<gene>
    <name evidence="1" type="ORF">UFOPK3954_00994</name>
</gene>
<dbReference type="EMBL" id="CAFBON010000089">
    <property type="protein sequence ID" value="CAB4988186.1"/>
    <property type="molecule type" value="Genomic_DNA"/>
</dbReference>
<sequence length="201" mass="22038">MPEPAPQRIRGGLAHRHATLLGPLAPHGRDAHAQVEGIHVETAQFRDTHTAAVEHLEHCVVSESLPHGLVVCCRCVEQRVQFRGVEDSRQPSLPGRCTQAPGWVRLDETAPARPPEVATETRCMPCDRPLGEPSRGEVRKITAQDEAVDGLRALDIHSPRPFGEVCDVPAVGRDRVHGRRGERLHELVDVPGHGGHRTEVC</sequence>
<protein>
    <submittedName>
        <fullName evidence="1">Unannotated protein</fullName>
    </submittedName>
</protein>
<name>A0A6J7N4S1_9ZZZZ</name>